<protein>
    <recommendedName>
        <fullName evidence="3">Arginine deiminase</fullName>
    </recommendedName>
</protein>
<dbReference type="PANTHER" id="PTHR47271:SF2">
    <property type="entry name" value="ARGININE DEIMINASE"/>
    <property type="match status" value="1"/>
</dbReference>
<keyword evidence="2" id="KW-1185">Reference proteome</keyword>
<dbReference type="Proteomes" id="UP001470230">
    <property type="component" value="Unassembled WGS sequence"/>
</dbReference>
<name>A0ABR2K8F9_9EUKA</name>
<dbReference type="Pfam" id="PF02274">
    <property type="entry name" value="ADI"/>
    <property type="match status" value="1"/>
</dbReference>
<evidence type="ECO:0008006" key="3">
    <source>
        <dbReference type="Google" id="ProtNLM"/>
    </source>
</evidence>
<dbReference type="Gene3D" id="3.75.10.10">
    <property type="entry name" value="L-arginine/glycine Amidinotransferase, Chain A"/>
    <property type="match status" value="1"/>
</dbReference>
<organism evidence="1 2">
    <name type="scientific">Tritrichomonas musculus</name>
    <dbReference type="NCBI Taxonomy" id="1915356"/>
    <lineage>
        <taxon>Eukaryota</taxon>
        <taxon>Metamonada</taxon>
        <taxon>Parabasalia</taxon>
        <taxon>Tritrichomonadida</taxon>
        <taxon>Tritrichomonadidae</taxon>
        <taxon>Tritrichomonas</taxon>
    </lineage>
</organism>
<evidence type="ECO:0000313" key="1">
    <source>
        <dbReference type="EMBL" id="KAK8887061.1"/>
    </source>
</evidence>
<accession>A0ABR2K8F9</accession>
<dbReference type="EMBL" id="JAPFFF010000006">
    <property type="protein sequence ID" value="KAK8887061.1"/>
    <property type="molecule type" value="Genomic_DNA"/>
</dbReference>
<dbReference type="SUPFAM" id="SSF55909">
    <property type="entry name" value="Pentein"/>
    <property type="match status" value="1"/>
</dbReference>
<sequence length="425" mass="48641">MLSSFCKCFRKFTKTKLCQVGSLVQKSEFDTPTDIITHCPSIETRFPYHLDAFLYEHPPDPDQAVQCHNKFRQIMHDITGARVWTVREILSQFSPPDLRKFLINFSTIDFFISPGKQPEEYRHKQKIEYIDYSLSNLSVNDLIDLILLHPKVFIDVGESTTFSYDKIPLSPLANLTFTRDQQITTAKGVVIGRFGALQRKPENDLMSAVWPQLGVNPIGRIQNPGTLEGGDFIILGEDIAMLGVGLRTNFDAAYQLMKNDYLGTNRFIVVEDIRDINQQRMHLDTYFNVLERDFCVCVDKIAEDDPNYVRIAHEYVRDEEKAAHCKDSIGHYIEVSTTPFGEWLRKEKFTVVKATFEQQEGYFLNLLHLGKKNGKSRVLAINPEVESVCREHGFEGEVTYLDFSPITSMYGGVHCASQCLRKAVV</sequence>
<dbReference type="PANTHER" id="PTHR47271">
    <property type="entry name" value="ARGININE DEIMINASE"/>
    <property type="match status" value="1"/>
</dbReference>
<evidence type="ECO:0000313" key="2">
    <source>
        <dbReference type="Proteomes" id="UP001470230"/>
    </source>
</evidence>
<reference evidence="1 2" key="1">
    <citation type="submission" date="2024-04" db="EMBL/GenBank/DDBJ databases">
        <title>Tritrichomonas musculus Genome.</title>
        <authorList>
            <person name="Alves-Ferreira E."/>
            <person name="Grigg M."/>
            <person name="Lorenzi H."/>
            <person name="Galac M."/>
        </authorList>
    </citation>
    <scope>NUCLEOTIDE SEQUENCE [LARGE SCALE GENOMIC DNA]</scope>
    <source>
        <strain evidence="1 2">EAF2021</strain>
    </source>
</reference>
<proteinExistence type="predicted"/>
<comment type="caution">
    <text evidence="1">The sequence shown here is derived from an EMBL/GenBank/DDBJ whole genome shotgun (WGS) entry which is preliminary data.</text>
</comment>
<gene>
    <name evidence="1" type="ORF">M9Y10_038097</name>
</gene>